<dbReference type="GO" id="GO:0032259">
    <property type="term" value="P:methylation"/>
    <property type="evidence" value="ECO:0007669"/>
    <property type="project" value="UniProtKB-KW"/>
</dbReference>
<keyword evidence="1" id="KW-0808">Transferase</keyword>
<dbReference type="OrthoDB" id="784548at2759"/>
<accession>A0A2U1KN34</accession>
<dbReference type="Proteomes" id="UP000245207">
    <property type="component" value="Unassembled WGS sequence"/>
</dbReference>
<comment type="caution">
    <text evidence="1">The sequence shown here is derived from an EMBL/GenBank/DDBJ whole genome shotgun (WGS) entry which is preliminary data.</text>
</comment>
<keyword evidence="2" id="KW-1185">Reference proteome</keyword>
<reference evidence="1 2" key="1">
    <citation type="journal article" date="2018" name="Mol. Plant">
        <title>The genome of Artemisia annua provides insight into the evolution of Asteraceae family and artemisinin biosynthesis.</title>
        <authorList>
            <person name="Shen Q."/>
            <person name="Zhang L."/>
            <person name="Liao Z."/>
            <person name="Wang S."/>
            <person name="Yan T."/>
            <person name="Shi P."/>
            <person name="Liu M."/>
            <person name="Fu X."/>
            <person name="Pan Q."/>
            <person name="Wang Y."/>
            <person name="Lv Z."/>
            <person name="Lu X."/>
            <person name="Zhang F."/>
            <person name="Jiang W."/>
            <person name="Ma Y."/>
            <person name="Chen M."/>
            <person name="Hao X."/>
            <person name="Li L."/>
            <person name="Tang Y."/>
            <person name="Lv G."/>
            <person name="Zhou Y."/>
            <person name="Sun X."/>
            <person name="Brodelius P.E."/>
            <person name="Rose J.K.C."/>
            <person name="Tang K."/>
        </authorList>
    </citation>
    <scope>NUCLEOTIDE SEQUENCE [LARGE SCALE GENOMIC DNA]</scope>
    <source>
        <strain evidence="2">cv. Huhao1</strain>
        <tissue evidence="1">Leaf</tissue>
    </source>
</reference>
<evidence type="ECO:0000313" key="1">
    <source>
        <dbReference type="EMBL" id="PWA38063.1"/>
    </source>
</evidence>
<dbReference type="GO" id="GO:0008168">
    <property type="term" value="F:methyltransferase activity"/>
    <property type="evidence" value="ECO:0007669"/>
    <property type="project" value="UniProtKB-KW"/>
</dbReference>
<dbReference type="AlphaFoldDB" id="A0A2U1KN34"/>
<organism evidence="1 2">
    <name type="scientific">Artemisia annua</name>
    <name type="common">Sweet wormwood</name>
    <dbReference type="NCBI Taxonomy" id="35608"/>
    <lineage>
        <taxon>Eukaryota</taxon>
        <taxon>Viridiplantae</taxon>
        <taxon>Streptophyta</taxon>
        <taxon>Embryophyta</taxon>
        <taxon>Tracheophyta</taxon>
        <taxon>Spermatophyta</taxon>
        <taxon>Magnoliopsida</taxon>
        <taxon>eudicotyledons</taxon>
        <taxon>Gunneridae</taxon>
        <taxon>Pentapetalae</taxon>
        <taxon>asterids</taxon>
        <taxon>campanulids</taxon>
        <taxon>Asterales</taxon>
        <taxon>Asteraceae</taxon>
        <taxon>Asteroideae</taxon>
        <taxon>Anthemideae</taxon>
        <taxon>Artemisiinae</taxon>
        <taxon>Artemisia</taxon>
    </lineage>
</organism>
<evidence type="ECO:0000313" key="2">
    <source>
        <dbReference type="Proteomes" id="UP000245207"/>
    </source>
</evidence>
<keyword evidence="1" id="KW-0489">Methyltransferase</keyword>
<dbReference type="EMBL" id="PKPP01016038">
    <property type="protein sequence ID" value="PWA38063.1"/>
    <property type="molecule type" value="Genomic_DNA"/>
</dbReference>
<protein>
    <submittedName>
        <fullName evidence="1">S-adenosyl-L-methionine-dependent methyltransferases superfamily protein</fullName>
    </submittedName>
</protein>
<sequence length="137" mass="14943">MRTVSSYHLLLGIDLGLRIVYLTCCEFQHGSTHIPAQPVSASSQHNNRHQHIRMSNTRSKRVNSHSPYGYRTATACLKNGPTSKKYPHDPGYGNANGSVDVSGCGGNDTKTNGQVVDAGFVEQALLAKSRSHYMLTL</sequence>
<proteinExistence type="predicted"/>
<name>A0A2U1KN34_ARTAN</name>
<gene>
    <name evidence="1" type="ORF">CTI12_AA583570</name>
</gene>